<name>A0A6M3IPW0_9ZZZZ</name>
<organism evidence="1">
    <name type="scientific">viral metagenome</name>
    <dbReference type="NCBI Taxonomy" id="1070528"/>
    <lineage>
        <taxon>unclassified sequences</taxon>
        <taxon>metagenomes</taxon>
        <taxon>organismal metagenomes</taxon>
    </lineage>
</organism>
<proteinExistence type="predicted"/>
<gene>
    <name evidence="2" type="ORF">MM415A01743_0004</name>
    <name evidence="1" type="ORF">MM415B01269_0016</name>
</gene>
<protein>
    <submittedName>
        <fullName evidence="1">Uncharacterized protein</fullName>
    </submittedName>
</protein>
<dbReference type="EMBL" id="MT142173">
    <property type="protein sequence ID" value="QJA75592.1"/>
    <property type="molecule type" value="Genomic_DNA"/>
</dbReference>
<dbReference type="EMBL" id="MT141374">
    <property type="protein sequence ID" value="QJA59546.1"/>
    <property type="molecule type" value="Genomic_DNA"/>
</dbReference>
<reference evidence="1" key="1">
    <citation type="submission" date="2020-03" db="EMBL/GenBank/DDBJ databases">
        <title>The deep terrestrial virosphere.</title>
        <authorList>
            <person name="Holmfeldt K."/>
            <person name="Nilsson E."/>
            <person name="Simone D."/>
            <person name="Lopez-Fernandez M."/>
            <person name="Wu X."/>
            <person name="de Brujin I."/>
            <person name="Lundin D."/>
            <person name="Andersson A."/>
            <person name="Bertilsson S."/>
            <person name="Dopson M."/>
        </authorList>
    </citation>
    <scope>NUCLEOTIDE SEQUENCE</scope>
    <source>
        <strain evidence="2">MM415A01743</strain>
        <strain evidence="1">MM415B01269</strain>
    </source>
</reference>
<evidence type="ECO:0000313" key="1">
    <source>
        <dbReference type="EMBL" id="QJA59546.1"/>
    </source>
</evidence>
<evidence type="ECO:0000313" key="2">
    <source>
        <dbReference type="EMBL" id="QJA75592.1"/>
    </source>
</evidence>
<accession>A0A6M3IPW0</accession>
<sequence length="56" mass="6290">MAKTINYIKHPAKLSVVANIANVPLGQAEIGEMFYCLTNNRLYVRIVSGWKYASMT</sequence>
<dbReference type="AlphaFoldDB" id="A0A6M3IPW0"/>